<dbReference type="CDD" id="cd06583">
    <property type="entry name" value="PGRP"/>
    <property type="match status" value="1"/>
</dbReference>
<dbReference type="InterPro" id="IPR051206">
    <property type="entry name" value="NAMLAA_amidase_2"/>
</dbReference>
<evidence type="ECO:0000256" key="1">
    <source>
        <dbReference type="ARBA" id="ARBA00001561"/>
    </source>
</evidence>
<gene>
    <name evidence="6" type="ORF">IAC43_07410</name>
</gene>
<name>A0A9D1H7A6_9FIRM</name>
<comment type="catalytic activity">
    <reaction evidence="1">
        <text>Hydrolyzes the link between N-acetylmuramoyl residues and L-amino acid residues in certain cell-wall glycopeptides.</text>
        <dbReference type="EC" id="3.5.1.28"/>
    </reaction>
</comment>
<proteinExistence type="predicted"/>
<reference evidence="6" key="1">
    <citation type="submission" date="2020-10" db="EMBL/GenBank/DDBJ databases">
        <authorList>
            <person name="Gilroy R."/>
        </authorList>
    </citation>
    <scope>NUCLEOTIDE SEQUENCE</scope>
    <source>
        <strain evidence="6">ChiBcec7-5410</strain>
    </source>
</reference>
<feature type="domain" description="N-acetylmuramoyl-L-alanine amidase" evidence="5">
    <location>
        <begin position="13"/>
        <end position="151"/>
    </location>
</feature>
<evidence type="ECO:0000256" key="2">
    <source>
        <dbReference type="ARBA" id="ARBA00011901"/>
    </source>
</evidence>
<reference evidence="6" key="2">
    <citation type="journal article" date="2021" name="PeerJ">
        <title>Extensive microbial diversity within the chicken gut microbiome revealed by metagenomics and culture.</title>
        <authorList>
            <person name="Gilroy R."/>
            <person name="Ravi A."/>
            <person name="Getino M."/>
            <person name="Pursley I."/>
            <person name="Horton D.L."/>
            <person name="Alikhan N.F."/>
            <person name="Baker D."/>
            <person name="Gharbi K."/>
            <person name="Hall N."/>
            <person name="Watson M."/>
            <person name="Adriaenssens E.M."/>
            <person name="Foster-Nyarko E."/>
            <person name="Jarju S."/>
            <person name="Secka A."/>
            <person name="Antonio M."/>
            <person name="Oren A."/>
            <person name="Chaudhuri R.R."/>
            <person name="La Ragione R."/>
            <person name="Hildebrand F."/>
            <person name="Pallen M.J."/>
        </authorList>
    </citation>
    <scope>NUCLEOTIDE SEQUENCE</scope>
    <source>
        <strain evidence="6">ChiBcec7-5410</strain>
    </source>
</reference>
<comment type="caution">
    <text evidence="6">The sequence shown here is derived from an EMBL/GenBank/DDBJ whole genome shotgun (WGS) entry which is preliminary data.</text>
</comment>
<dbReference type="GO" id="GO:0008745">
    <property type="term" value="F:N-acetylmuramoyl-L-alanine amidase activity"/>
    <property type="evidence" value="ECO:0007669"/>
    <property type="project" value="UniProtKB-EC"/>
</dbReference>
<dbReference type="EC" id="3.5.1.28" evidence="2"/>
<evidence type="ECO:0000313" key="6">
    <source>
        <dbReference type="EMBL" id="HIT94998.1"/>
    </source>
</evidence>
<dbReference type="GO" id="GO:0009253">
    <property type="term" value="P:peptidoglycan catabolic process"/>
    <property type="evidence" value="ECO:0007669"/>
    <property type="project" value="InterPro"/>
</dbReference>
<sequence length="166" mass="18427">MSNSKLVDYTILSPNKTSPRNSAIKKITIHHMAGFMTVEECGAMFAKTSRQASSNYAVDNDGRVGMYVEEKDRSWCSSNPENDHQAITIEVANLTGAPDWKVSDTAMEKLIELCTDICRRNNIEKLNFTGDKNGNLTMHKWFAATPVPDRISKANSRISPPRSTSG</sequence>
<evidence type="ECO:0000259" key="5">
    <source>
        <dbReference type="SMART" id="SM00644"/>
    </source>
</evidence>
<organism evidence="6 7">
    <name type="scientific">Candidatus Faecivivens stercoripullorum</name>
    <dbReference type="NCBI Taxonomy" id="2840805"/>
    <lineage>
        <taxon>Bacteria</taxon>
        <taxon>Bacillati</taxon>
        <taxon>Bacillota</taxon>
        <taxon>Clostridia</taxon>
        <taxon>Eubacteriales</taxon>
        <taxon>Oscillospiraceae</taxon>
        <taxon>Oscillospiraceae incertae sedis</taxon>
        <taxon>Candidatus Faecivivens</taxon>
    </lineage>
</organism>
<protein>
    <recommendedName>
        <fullName evidence="2">N-acetylmuramoyl-L-alanine amidase</fullName>
        <ecNumber evidence="2">3.5.1.28</ecNumber>
    </recommendedName>
</protein>
<dbReference type="SMART" id="SM00644">
    <property type="entry name" value="Ami_2"/>
    <property type="match status" value="1"/>
</dbReference>
<dbReference type="PANTHER" id="PTHR30417">
    <property type="entry name" value="N-ACETYLMURAMOYL-L-ALANINE AMIDASE AMID"/>
    <property type="match status" value="1"/>
</dbReference>
<evidence type="ECO:0000256" key="4">
    <source>
        <dbReference type="ARBA" id="ARBA00023316"/>
    </source>
</evidence>
<keyword evidence="4" id="KW-0961">Cell wall biogenesis/degradation</keyword>
<dbReference type="InterPro" id="IPR036505">
    <property type="entry name" value="Amidase/PGRP_sf"/>
</dbReference>
<evidence type="ECO:0000256" key="3">
    <source>
        <dbReference type="ARBA" id="ARBA00022801"/>
    </source>
</evidence>
<dbReference type="Proteomes" id="UP000824160">
    <property type="component" value="Unassembled WGS sequence"/>
</dbReference>
<dbReference type="InterPro" id="IPR002502">
    <property type="entry name" value="Amidase_domain"/>
</dbReference>
<dbReference type="AlphaFoldDB" id="A0A9D1H7A6"/>
<dbReference type="GO" id="GO:0071555">
    <property type="term" value="P:cell wall organization"/>
    <property type="evidence" value="ECO:0007669"/>
    <property type="project" value="UniProtKB-KW"/>
</dbReference>
<dbReference type="Gene3D" id="3.40.80.10">
    <property type="entry name" value="Peptidoglycan recognition protein-like"/>
    <property type="match status" value="1"/>
</dbReference>
<dbReference type="PANTHER" id="PTHR30417:SF1">
    <property type="entry name" value="N-ACETYLMURAMOYL-L-ALANINE AMIDASE AMID"/>
    <property type="match status" value="1"/>
</dbReference>
<keyword evidence="3" id="KW-0378">Hydrolase</keyword>
<dbReference type="Pfam" id="PF01510">
    <property type="entry name" value="Amidase_2"/>
    <property type="match status" value="1"/>
</dbReference>
<accession>A0A9D1H7A6</accession>
<dbReference type="SUPFAM" id="SSF55846">
    <property type="entry name" value="N-acetylmuramoyl-L-alanine amidase-like"/>
    <property type="match status" value="1"/>
</dbReference>
<dbReference type="GO" id="GO:0009254">
    <property type="term" value="P:peptidoglycan turnover"/>
    <property type="evidence" value="ECO:0007669"/>
    <property type="project" value="TreeGrafter"/>
</dbReference>
<evidence type="ECO:0000313" key="7">
    <source>
        <dbReference type="Proteomes" id="UP000824160"/>
    </source>
</evidence>
<dbReference type="EMBL" id="DVLW01000203">
    <property type="protein sequence ID" value="HIT94998.1"/>
    <property type="molecule type" value="Genomic_DNA"/>
</dbReference>